<dbReference type="OrthoDB" id="1634070at2"/>
<keyword evidence="1" id="KW-0472">Membrane</keyword>
<keyword evidence="3" id="KW-1185">Reference proteome</keyword>
<name>A0A1W1VNA9_DESTI</name>
<keyword evidence="1" id="KW-0812">Transmembrane</keyword>
<evidence type="ECO:0000313" key="3">
    <source>
        <dbReference type="Proteomes" id="UP000192731"/>
    </source>
</evidence>
<evidence type="ECO:0000256" key="1">
    <source>
        <dbReference type="SAM" id="Phobius"/>
    </source>
</evidence>
<evidence type="ECO:0000313" key="2">
    <source>
        <dbReference type="EMBL" id="SMB94837.1"/>
    </source>
</evidence>
<dbReference type="Proteomes" id="UP000192731">
    <property type="component" value="Unassembled WGS sequence"/>
</dbReference>
<proteinExistence type="predicted"/>
<dbReference type="AlphaFoldDB" id="A0A1W1VNA9"/>
<reference evidence="2 3" key="1">
    <citation type="submission" date="2017-04" db="EMBL/GenBank/DDBJ databases">
        <authorList>
            <person name="Afonso C.L."/>
            <person name="Miller P.J."/>
            <person name="Scott M.A."/>
            <person name="Spackman E."/>
            <person name="Goraichik I."/>
            <person name="Dimitrov K.M."/>
            <person name="Suarez D.L."/>
            <person name="Swayne D.E."/>
        </authorList>
    </citation>
    <scope>NUCLEOTIDE SEQUENCE [LARGE SCALE GENOMIC DNA]</scope>
    <source>
        <strain evidence="2 3">DSM 11270</strain>
    </source>
</reference>
<gene>
    <name evidence="2" type="ORF">SAMN00017405_0281</name>
</gene>
<dbReference type="STRING" id="656914.SAMN00017405_0281"/>
<dbReference type="RefSeq" id="WP_084054094.1">
    <property type="nucleotide sequence ID" value="NZ_FWWT01000022.1"/>
</dbReference>
<sequence>MGDFFKTLFPEDKSKNPVKITAKQKKIVISLVFMSLIGIFLMTLQSPKNNLNPEQNQLGMDAATTEVKTNNNSQNDLGKAELDLEQRLNNILSMIDGAGDVSSTITLESGLEYEYAVNTKTGQTKIHENAKDGSNRVTDEAQEDSQLVMKTGAQGKNDAVVIKEKRPQISGVIVVAEGAKDLAIKEELNSAVQTLLNVPAHRVMILPKGR</sequence>
<accession>A0A1W1VNA9</accession>
<protein>
    <submittedName>
        <fullName evidence="2">Stage III sporulation protein AG</fullName>
    </submittedName>
</protein>
<keyword evidence="1" id="KW-1133">Transmembrane helix</keyword>
<dbReference type="EMBL" id="FWWT01000022">
    <property type="protein sequence ID" value="SMB94837.1"/>
    <property type="molecule type" value="Genomic_DNA"/>
</dbReference>
<feature type="transmembrane region" description="Helical" evidence="1">
    <location>
        <begin position="27"/>
        <end position="44"/>
    </location>
</feature>
<organism evidence="2 3">
    <name type="scientific">Desulfonispora thiosulfatigenes DSM 11270</name>
    <dbReference type="NCBI Taxonomy" id="656914"/>
    <lineage>
        <taxon>Bacteria</taxon>
        <taxon>Bacillati</taxon>
        <taxon>Bacillota</taxon>
        <taxon>Clostridia</taxon>
        <taxon>Eubacteriales</taxon>
        <taxon>Peptococcaceae</taxon>
        <taxon>Desulfonispora</taxon>
    </lineage>
</organism>